<feature type="compositionally biased region" description="Basic and acidic residues" evidence="2">
    <location>
        <begin position="407"/>
        <end position="419"/>
    </location>
</feature>
<dbReference type="InterPro" id="IPR029028">
    <property type="entry name" value="Alpha/beta_knot_MTases"/>
</dbReference>
<feature type="region of interest" description="Disordered" evidence="2">
    <location>
        <begin position="1"/>
        <end position="59"/>
    </location>
</feature>
<organism evidence="3 4">
    <name type="scientific">Brachionus plicatilis</name>
    <name type="common">Marine rotifer</name>
    <name type="synonym">Brachionus muelleri</name>
    <dbReference type="NCBI Taxonomy" id="10195"/>
    <lineage>
        <taxon>Eukaryota</taxon>
        <taxon>Metazoa</taxon>
        <taxon>Spiralia</taxon>
        <taxon>Gnathifera</taxon>
        <taxon>Rotifera</taxon>
        <taxon>Eurotatoria</taxon>
        <taxon>Monogononta</taxon>
        <taxon>Pseudotrocha</taxon>
        <taxon>Ploima</taxon>
        <taxon>Brachionidae</taxon>
        <taxon>Brachionus</taxon>
    </lineage>
</organism>
<evidence type="ECO:0000256" key="1">
    <source>
        <dbReference type="ARBA" id="ARBA00009841"/>
    </source>
</evidence>
<dbReference type="AlphaFoldDB" id="A0A3M7PK35"/>
<dbReference type="InterPro" id="IPR029026">
    <property type="entry name" value="tRNA_m1G_MTases_N"/>
</dbReference>
<dbReference type="CDD" id="cd18086">
    <property type="entry name" value="HsC9orf114-like"/>
    <property type="match status" value="1"/>
</dbReference>
<proteinExistence type="inferred from homology"/>
<dbReference type="PANTHER" id="PTHR12150">
    <property type="entry name" value="CLASS IV SAM-BINDING METHYLTRANSFERASE-RELATED"/>
    <property type="match status" value="1"/>
</dbReference>
<evidence type="ECO:0000256" key="2">
    <source>
        <dbReference type="SAM" id="MobiDB-lite"/>
    </source>
</evidence>
<feature type="compositionally biased region" description="Basic and acidic residues" evidence="2">
    <location>
        <begin position="1"/>
        <end position="32"/>
    </location>
</feature>
<dbReference type="InterPro" id="IPR012340">
    <property type="entry name" value="NA-bd_OB-fold"/>
</dbReference>
<dbReference type="EMBL" id="REGN01010204">
    <property type="protein sequence ID" value="RMZ99481.1"/>
    <property type="molecule type" value="Genomic_DNA"/>
</dbReference>
<evidence type="ECO:0000313" key="4">
    <source>
        <dbReference type="Proteomes" id="UP000276133"/>
    </source>
</evidence>
<dbReference type="SUPFAM" id="SSF50249">
    <property type="entry name" value="Nucleic acid-binding proteins"/>
    <property type="match status" value="1"/>
</dbReference>
<comment type="similarity">
    <text evidence="1">Belongs to the class IV-like SAM-binding methyltransferase superfamily.</text>
</comment>
<dbReference type="Proteomes" id="UP000276133">
    <property type="component" value="Unassembled WGS sequence"/>
</dbReference>
<evidence type="ECO:0000313" key="3">
    <source>
        <dbReference type="EMBL" id="RMZ99481.1"/>
    </source>
</evidence>
<dbReference type="SUPFAM" id="SSF75217">
    <property type="entry name" value="alpha/beta knot"/>
    <property type="match status" value="1"/>
</dbReference>
<dbReference type="InterPro" id="IPR003750">
    <property type="entry name" value="Put_MeTrfase-C9orf114-like"/>
</dbReference>
<feature type="compositionally biased region" description="Basic and acidic residues" evidence="2">
    <location>
        <begin position="428"/>
        <end position="441"/>
    </location>
</feature>
<name>A0A3M7PK35_BRAPC</name>
<dbReference type="Pfam" id="PF02598">
    <property type="entry name" value="Methyltrn_RNA_3"/>
    <property type="match status" value="1"/>
</dbReference>
<sequence length="441" mass="50856">MSKAEIKRKQNSEHNREKKIPRKNENDSKTDSDFSDDQIDPSKDVVFNMPKPGPHAKAGEWRKWKMMKRTIRQQREEKKILKAKEIETKKKNLEEYTKTSPEEKKGRSFTLSIAIPGSIMSKVPSKELKTYVAGQIGRAAALFCVDEIIVYNEYAIENKQHNDYNEQLIKILEYLECPQYLRKALFPPHKYLEHVGLLHPLEAHHHFKLNDHWEYRDGVVTDIPSKDGKGSWVDIGLLNKIEIDKKLQPGIRVTVKKLVADSGKIKGKVVSPETPRVESGLYWGYQVRYAGSFRKIIFESSFKGNYDLKISINLNANQLNLESIDKLPSAKRVLIVFGGVNGIEPAIEADEKLKANKLEQIFDFVCESKDADQKYGSRSIRLEEAILVSLAVLRPKFFEAMEEENFEKENKENEERSESNDSEDEENNEKNDLKIEENSEI</sequence>
<evidence type="ECO:0008006" key="5">
    <source>
        <dbReference type="Google" id="ProtNLM"/>
    </source>
</evidence>
<comment type="caution">
    <text evidence="3">The sequence shown here is derived from an EMBL/GenBank/DDBJ whole genome shotgun (WGS) entry which is preliminary data.</text>
</comment>
<keyword evidence="4" id="KW-1185">Reference proteome</keyword>
<dbReference type="Gene3D" id="2.40.50.140">
    <property type="entry name" value="Nucleic acid-binding proteins"/>
    <property type="match status" value="1"/>
</dbReference>
<gene>
    <name evidence="3" type="ORF">BpHYR1_028730</name>
</gene>
<accession>A0A3M7PK35</accession>
<dbReference type="OrthoDB" id="361029at2759"/>
<dbReference type="PANTHER" id="PTHR12150:SF13">
    <property type="entry name" value="METHYLTRANSFERASE C9ORF114-RELATED"/>
    <property type="match status" value="1"/>
</dbReference>
<dbReference type="STRING" id="10195.A0A3M7PK35"/>
<feature type="region of interest" description="Disordered" evidence="2">
    <location>
        <begin position="403"/>
        <end position="441"/>
    </location>
</feature>
<reference evidence="3 4" key="1">
    <citation type="journal article" date="2018" name="Sci. Rep.">
        <title>Genomic signatures of local adaptation to the degree of environmental predictability in rotifers.</title>
        <authorList>
            <person name="Franch-Gras L."/>
            <person name="Hahn C."/>
            <person name="Garcia-Roger E.M."/>
            <person name="Carmona M.J."/>
            <person name="Serra M."/>
            <person name="Gomez A."/>
        </authorList>
    </citation>
    <scope>NUCLEOTIDE SEQUENCE [LARGE SCALE GENOMIC DNA]</scope>
    <source>
        <strain evidence="3">HYR1</strain>
    </source>
</reference>
<protein>
    <recommendedName>
        <fullName evidence="5">RNA methyltransferase</fullName>
    </recommendedName>
</protein>
<dbReference type="Gene3D" id="3.40.1280.10">
    <property type="match status" value="1"/>
</dbReference>